<dbReference type="InterPro" id="IPR010432">
    <property type="entry name" value="RDD"/>
</dbReference>
<evidence type="ECO:0000259" key="6">
    <source>
        <dbReference type="Pfam" id="PF06271"/>
    </source>
</evidence>
<dbReference type="PANTHER" id="PTHR38480:SF1">
    <property type="entry name" value="SLR0254 PROTEIN"/>
    <property type="match status" value="1"/>
</dbReference>
<sequence length="277" mass="28964">MDVKVTGDAMVTGDAVLLDIRPASFASRAVSGAIDLGVELLALILLLVGAVQLGSGLDGAAAAAMALTIVVGITVGVPVVTETLTRGRTLGKLVMGMRAVRDDGGPIRLRHALVRGLVGFVEIWVFWGVPALLCSLFSAQGKRLGDLAAGTYVVRERPARATSVMAQMPPQLAGWARHADIGRLPDGLALSVRQFLSRAPGMHAGARSQLASSLAAAVTAHVAPPAPAGTHPEAFLAAVLAERRARDVVRLARDEHRRQRLAATDSVENALARVRRP</sequence>
<keyword evidence="4 5" id="KW-0472">Membrane</keyword>
<comment type="caution">
    <text evidence="7">The sequence shown here is derived from an EMBL/GenBank/DDBJ whole genome shotgun (WGS) entry which is preliminary data.</text>
</comment>
<feature type="domain" description="RDD" evidence="6">
    <location>
        <begin position="23"/>
        <end position="150"/>
    </location>
</feature>
<feature type="transmembrane region" description="Helical" evidence="5">
    <location>
        <begin position="60"/>
        <end position="80"/>
    </location>
</feature>
<organism evidence="7 8">
    <name type="scientific">Angustibacter luteus</name>
    <dbReference type="NCBI Taxonomy" id="658456"/>
    <lineage>
        <taxon>Bacteria</taxon>
        <taxon>Bacillati</taxon>
        <taxon>Actinomycetota</taxon>
        <taxon>Actinomycetes</taxon>
        <taxon>Kineosporiales</taxon>
        <taxon>Kineosporiaceae</taxon>
    </lineage>
</organism>
<evidence type="ECO:0000256" key="1">
    <source>
        <dbReference type="ARBA" id="ARBA00004141"/>
    </source>
</evidence>
<evidence type="ECO:0000256" key="5">
    <source>
        <dbReference type="SAM" id="Phobius"/>
    </source>
</evidence>
<evidence type="ECO:0000256" key="3">
    <source>
        <dbReference type="ARBA" id="ARBA00022989"/>
    </source>
</evidence>
<protein>
    <submittedName>
        <fullName evidence="7">RDD family protein</fullName>
    </submittedName>
</protein>
<feature type="transmembrane region" description="Helical" evidence="5">
    <location>
        <begin position="117"/>
        <end position="139"/>
    </location>
</feature>
<keyword evidence="3 5" id="KW-1133">Transmembrane helix</keyword>
<dbReference type="Pfam" id="PF06271">
    <property type="entry name" value="RDD"/>
    <property type="match status" value="1"/>
</dbReference>
<comment type="subcellular location">
    <subcellularLocation>
        <location evidence="1">Membrane</location>
        <topology evidence="1">Multi-pass membrane protein</topology>
    </subcellularLocation>
</comment>
<dbReference type="EMBL" id="JBHSRD010000004">
    <property type="protein sequence ID" value="MFC6008240.1"/>
    <property type="molecule type" value="Genomic_DNA"/>
</dbReference>
<proteinExistence type="predicted"/>
<gene>
    <name evidence="7" type="ORF">ACFQDO_13975</name>
</gene>
<evidence type="ECO:0000313" key="8">
    <source>
        <dbReference type="Proteomes" id="UP001596189"/>
    </source>
</evidence>
<reference evidence="8" key="1">
    <citation type="journal article" date="2019" name="Int. J. Syst. Evol. Microbiol.">
        <title>The Global Catalogue of Microorganisms (GCM) 10K type strain sequencing project: providing services to taxonomists for standard genome sequencing and annotation.</title>
        <authorList>
            <consortium name="The Broad Institute Genomics Platform"/>
            <consortium name="The Broad Institute Genome Sequencing Center for Infectious Disease"/>
            <person name="Wu L."/>
            <person name="Ma J."/>
        </authorList>
    </citation>
    <scope>NUCLEOTIDE SEQUENCE [LARGE SCALE GENOMIC DNA]</scope>
    <source>
        <strain evidence="8">KACC 14249</strain>
    </source>
</reference>
<dbReference type="PANTHER" id="PTHR38480">
    <property type="entry name" value="SLR0254 PROTEIN"/>
    <property type="match status" value="1"/>
</dbReference>
<name>A0ABW1JGD0_9ACTN</name>
<evidence type="ECO:0000256" key="2">
    <source>
        <dbReference type="ARBA" id="ARBA00022692"/>
    </source>
</evidence>
<keyword evidence="8" id="KW-1185">Reference proteome</keyword>
<feature type="transmembrane region" description="Helical" evidence="5">
    <location>
        <begin position="36"/>
        <end position="54"/>
    </location>
</feature>
<dbReference type="Proteomes" id="UP001596189">
    <property type="component" value="Unassembled WGS sequence"/>
</dbReference>
<keyword evidence="2 5" id="KW-0812">Transmembrane</keyword>
<accession>A0ABW1JGD0</accession>
<evidence type="ECO:0000256" key="4">
    <source>
        <dbReference type="ARBA" id="ARBA00023136"/>
    </source>
</evidence>
<evidence type="ECO:0000313" key="7">
    <source>
        <dbReference type="EMBL" id="MFC6008240.1"/>
    </source>
</evidence>
<dbReference type="RefSeq" id="WP_345715068.1">
    <property type="nucleotide sequence ID" value="NZ_BAABFP010000002.1"/>
</dbReference>